<name>A0A1M4U0A3_9BACL</name>
<organism evidence="2 3">
    <name type="scientific">Seinonella peptonophila</name>
    <dbReference type="NCBI Taxonomy" id="112248"/>
    <lineage>
        <taxon>Bacteria</taxon>
        <taxon>Bacillati</taxon>
        <taxon>Bacillota</taxon>
        <taxon>Bacilli</taxon>
        <taxon>Bacillales</taxon>
        <taxon>Thermoactinomycetaceae</taxon>
        <taxon>Seinonella</taxon>
    </lineage>
</organism>
<dbReference type="RefSeq" id="WP_175552271.1">
    <property type="nucleotide sequence ID" value="NZ_FQVL01000001.1"/>
</dbReference>
<dbReference type="SUPFAM" id="SSF55136">
    <property type="entry name" value="Probable bacterial effector-binding domain"/>
    <property type="match status" value="1"/>
</dbReference>
<dbReference type="InterPro" id="IPR029442">
    <property type="entry name" value="GyrI-like"/>
</dbReference>
<evidence type="ECO:0000313" key="3">
    <source>
        <dbReference type="Proteomes" id="UP000184476"/>
    </source>
</evidence>
<dbReference type="STRING" id="112248.SAMN05444392_101741"/>
<dbReference type="AlphaFoldDB" id="A0A1M4U0A3"/>
<dbReference type="EMBL" id="FQVL01000001">
    <property type="protein sequence ID" value="SHE50192.1"/>
    <property type="molecule type" value="Genomic_DNA"/>
</dbReference>
<feature type="domain" description="GyrI-like small molecule binding" evidence="1">
    <location>
        <begin position="68"/>
        <end position="198"/>
    </location>
</feature>
<evidence type="ECO:0000259" key="1">
    <source>
        <dbReference type="Pfam" id="PF06445"/>
    </source>
</evidence>
<protein>
    <recommendedName>
        <fullName evidence="1">GyrI-like small molecule binding domain-containing protein</fullName>
    </recommendedName>
</protein>
<evidence type="ECO:0000313" key="2">
    <source>
        <dbReference type="EMBL" id="SHE50192.1"/>
    </source>
</evidence>
<reference evidence="2 3" key="1">
    <citation type="submission" date="2016-11" db="EMBL/GenBank/DDBJ databases">
        <authorList>
            <person name="Jaros S."/>
            <person name="Januszkiewicz K."/>
            <person name="Wedrychowicz H."/>
        </authorList>
    </citation>
    <scope>NUCLEOTIDE SEQUENCE [LARGE SCALE GENOMIC DNA]</scope>
    <source>
        <strain evidence="2 3">DSM 44666</strain>
    </source>
</reference>
<gene>
    <name evidence="2" type="ORF">SAMN05444392_101741</name>
</gene>
<accession>A0A1M4U0A3</accession>
<proteinExistence type="predicted"/>
<dbReference type="Pfam" id="PF06445">
    <property type="entry name" value="GyrI-like"/>
    <property type="match status" value="1"/>
</dbReference>
<sequence>MLNLMKENKTYYQASRHPELIELSKAPFLTVSDKGAPGSPTHMSAIESIHTVAYALKAIYIELGKDFAVPVLEGLWWVEEERPALEVPTEEWYWKLIIRVPEFVLNEHLEQVKQNIQRNNPELSHIQMIDIELIEEGLSVQMLHIGPYEKEPETVQQIEAFMNKHNLVQNGLHHEIYLSDFQTTPPDKIQTILRYPVKNK</sequence>
<dbReference type="Gene3D" id="3.20.80.10">
    <property type="entry name" value="Regulatory factor, effector binding domain"/>
    <property type="match status" value="1"/>
</dbReference>
<keyword evidence="3" id="KW-1185">Reference proteome</keyword>
<dbReference type="Proteomes" id="UP000184476">
    <property type="component" value="Unassembled WGS sequence"/>
</dbReference>
<dbReference type="InterPro" id="IPR011256">
    <property type="entry name" value="Reg_factor_effector_dom_sf"/>
</dbReference>